<dbReference type="Pfam" id="PF00083">
    <property type="entry name" value="Sugar_tr"/>
    <property type="match status" value="1"/>
</dbReference>
<keyword evidence="2 5" id="KW-0812">Transmembrane</keyword>
<comment type="subcellular location">
    <subcellularLocation>
        <location evidence="1">Membrane</location>
    </subcellularLocation>
</comment>
<name>A0A9P0HGQ7_NEZVI</name>
<evidence type="ECO:0000256" key="1">
    <source>
        <dbReference type="ARBA" id="ARBA00004370"/>
    </source>
</evidence>
<dbReference type="InterPro" id="IPR050549">
    <property type="entry name" value="MFS_Trehalose_Transporter"/>
</dbReference>
<keyword evidence="7" id="KW-1185">Reference proteome</keyword>
<dbReference type="Gene3D" id="1.20.1250.20">
    <property type="entry name" value="MFS general substrate transporter like domains"/>
    <property type="match status" value="1"/>
</dbReference>
<dbReference type="InterPro" id="IPR036259">
    <property type="entry name" value="MFS_trans_sf"/>
</dbReference>
<proteinExistence type="predicted"/>
<organism evidence="6 7">
    <name type="scientific">Nezara viridula</name>
    <name type="common">Southern green stink bug</name>
    <name type="synonym">Cimex viridulus</name>
    <dbReference type="NCBI Taxonomy" id="85310"/>
    <lineage>
        <taxon>Eukaryota</taxon>
        <taxon>Metazoa</taxon>
        <taxon>Ecdysozoa</taxon>
        <taxon>Arthropoda</taxon>
        <taxon>Hexapoda</taxon>
        <taxon>Insecta</taxon>
        <taxon>Pterygota</taxon>
        <taxon>Neoptera</taxon>
        <taxon>Paraneoptera</taxon>
        <taxon>Hemiptera</taxon>
        <taxon>Heteroptera</taxon>
        <taxon>Panheteroptera</taxon>
        <taxon>Pentatomomorpha</taxon>
        <taxon>Pentatomoidea</taxon>
        <taxon>Pentatomidae</taxon>
        <taxon>Pentatominae</taxon>
        <taxon>Nezara</taxon>
    </lineage>
</organism>
<feature type="transmembrane region" description="Helical" evidence="5">
    <location>
        <begin position="20"/>
        <end position="43"/>
    </location>
</feature>
<dbReference type="EMBL" id="OV725081">
    <property type="protein sequence ID" value="CAH1401271.1"/>
    <property type="molecule type" value="Genomic_DNA"/>
</dbReference>
<dbReference type="GO" id="GO:0022857">
    <property type="term" value="F:transmembrane transporter activity"/>
    <property type="evidence" value="ECO:0007669"/>
    <property type="project" value="InterPro"/>
</dbReference>
<dbReference type="InterPro" id="IPR005828">
    <property type="entry name" value="MFS_sugar_transport-like"/>
</dbReference>
<evidence type="ECO:0000256" key="3">
    <source>
        <dbReference type="ARBA" id="ARBA00022989"/>
    </source>
</evidence>
<accession>A0A9P0HGQ7</accession>
<reference evidence="6" key="1">
    <citation type="submission" date="2022-01" db="EMBL/GenBank/DDBJ databases">
        <authorList>
            <person name="King R."/>
        </authorList>
    </citation>
    <scope>NUCLEOTIDE SEQUENCE</scope>
</reference>
<dbReference type="GO" id="GO:0016020">
    <property type="term" value="C:membrane"/>
    <property type="evidence" value="ECO:0007669"/>
    <property type="project" value="UniProtKB-SubCell"/>
</dbReference>
<dbReference type="OrthoDB" id="8120565at2759"/>
<dbReference type="SUPFAM" id="SSF103473">
    <property type="entry name" value="MFS general substrate transporter"/>
    <property type="match status" value="1"/>
</dbReference>
<evidence type="ECO:0000256" key="4">
    <source>
        <dbReference type="ARBA" id="ARBA00023136"/>
    </source>
</evidence>
<protein>
    <submittedName>
        <fullName evidence="6">Uncharacterized protein</fullName>
    </submittedName>
</protein>
<sequence>MSSSSMTLEGLLMFGIGPYVSYLALTLFGGAIAVMFAVLFYFAPESPYYFYKKGRKRDAEDALQWLKCYRTRERLEEELAAIEESNVTS</sequence>
<keyword evidence="4 5" id="KW-0472">Membrane</keyword>
<evidence type="ECO:0000313" key="7">
    <source>
        <dbReference type="Proteomes" id="UP001152798"/>
    </source>
</evidence>
<keyword evidence="3 5" id="KW-1133">Transmembrane helix</keyword>
<evidence type="ECO:0000313" key="6">
    <source>
        <dbReference type="EMBL" id="CAH1401271.1"/>
    </source>
</evidence>
<dbReference type="Proteomes" id="UP001152798">
    <property type="component" value="Chromosome 5"/>
</dbReference>
<evidence type="ECO:0000256" key="5">
    <source>
        <dbReference type="SAM" id="Phobius"/>
    </source>
</evidence>
<gene>
    <name evidence="6" type="ORF">NEZAVI_LOCUS10330</name>
</gene>
<evidence type="ECO:0000256" key="2">
    <source>
        <dbReference type="ARBA" id="ARBA00022692"/>
    </source>
</evidence>
<dbReference type="AlphaFoldDB" id="A0A9P0HGQ7"/>
<dbReference type="PANTHER" id="PTHR48021:SF47">
    <property type="entry name" value="GH17672P"/>
    <property type="match status" value="1"/>
</dbReference>
<dbReference type="PANTHER" id="PTHR48021">
    <property type="match status" value="1"/>
</dbReference>